<dbReference type="GO" id="GO:0003824">
    <property type="term" value="F:catalytic activity"/>
    <property type="evidence" value="ECO:0007669"/>
    <property type="project" value="InterPro"/>
</dbReference>
<dbReference type="EMBL" id="KV441046">
    <property type="protein sequence ID" value="OAD65042.1"/>
    <property type="molecule type" value="Genomic_DNA"/>
</dbReference>
<dbReference type="InterPro" id="IPR005135">
    <property type="entry name" value="Endo/exonuclease/phosphatase"/>
</dbReference>
<accession>A0A162SZG3</accession>
<dbReference type="RefSeq" id="XP_018283082.1">
    <property type="nucleotide sequence ID" value="XM_018433279.1"/>
</dbReference>
<sequence>MTTHDTLTVLSSIPLTNDTIIYGDLNSRLGSLTDDYATNTQGFALCQWLEECALTVVNGQLSPCIPTFISFCQNVEISSIIDLFLTNMSLTNTILNIHTNLSLNSDHCLLSLSFTYAINSTSHAPLLSCKTWNLSHLKEPDVLKLYAHTFVTNFANLKSTLQSTFKHSPFSRPPIYTLTDEFNSLIYNSLSSSIDNFLPVLPTGKNSGIQHSKQLQSTTISATRNGAMHVAYTESIGEINILKHRQISNINNLNDDINLSMCFNTVMNQQQQQQLCRPPPPHLHSISLPFASANLPFVSFVVEECMQFMPNQNF</sequence>
<protein>
    <recommendedName>
        <fullName evidence="1">Endonuclease/exonuclease/phosphatase domain-containing protein</fullName>
    </recommendedName>
</protein>
<dbReference type="AlphaFoldDB" id="A0A162SZG3"/>
<dbReference type="InParanoid" id="A0A162SZG3"/>
<dbReference type="STRING" id="763407.A0A162SZG3"/>
<organism evidence="2 3">
    <name type="scientific">Phycomyces blakesleeanus (strain ATCC 8743b / DSM 1359 / FGSC 10004 / NBRC 33097 / NRRL 1555)</name>
    <dbReference type="NCBI Taxonomy" id="763407"/>
    <lineage>
        <taxon>Eukaryota</taxon>
        <taxon>Fungi</taxon>
        <taxon>Fungi incertae sedis</taxon>
        <taxon>Mucoromycota</taxon>
        <taxon>Mucoromycotina</taxon>
        <taxon>Mucoromycetes</taxon>
        <taxon>Mucorales</taxon>
        <taxon>Phycomycetaceae</taxon>
        <taxon>Phycomyces</taxon>
    </lineage>
</organism>
<reference evidence="3" key="1">
    <citation type="submission" date="2015-06" db="EMBL/GenBank/DDBJ databases">
        <title>Expansion of signal transduction pathways in fungi by whole-genome duplication.</title>
        <authorList>
            <consortium name="DOE Joint Genome Institute"/>
            <person name="Corrochano L.M."/>
            <person name="Kuo A."/>
            <person name="Marcet-Houben M."/>
            <person name="Polaino S."/>
            <person name="Salamov A."/>
            <person name="Villalobos J.M."/>
            <person name="Alvarez M.I."/>
            <person name="Avalos J."/>
            <person name="Benito E.P."/>
            <person name="Benoit I."/>
            <person name="Burger G."/>
            <person name="Camino L.P."/>
            <person name="Canovas D."/>
            <person name="Cerda-Olmedo E."/>
            <person name="Cheng J.-F."/>
            <person name="Dominguez A."/>
            <person name="Elias M."/>
            <person name="Eslava A.P."/>
            <person name="Glaser F."/>
            <person name="Grimwood J."/>
            <person name="Gutierrez G."/>
            <person name="Heitman J."/>
            <person name="Henrissat B."/>
            <person name="Iturriaga E.A."/>
            <person name="Lang B.F."/>
            <person name="Lavin J.L."/>
            <person name="Lee S."/>
            <person name="Li W."/>
            <person name="Lindquist E."/>
            <person name="Lopez-Garcia S."/>
            <person name="Luque E.M."/>
            <person name="Marcos A.T."/>
            <person name="Martin J."/>
            <person name="McCluskey K."/>
            <person name="Medina H.R."/>
            <person name="Miralles-Duran A."/>
            <person name="Miyazaki A."/>
            <person name="Munoz-Torres E."/>
            <person name="Oguiza J.A."/>
            <person name="Ohm R."/>
            <person name="Olmedo M."/>
            <person name="Orejas M."/>
            <person name="Ortiz-Castellanos L."/>
            <person name="Pisabarro A.G."/>
            <person name="Rodriguez-Romero J."/>
            <person name="Ruiz-Herrera J."/>
            <person name="Ruiz-Vazquez R."/>
            <person name="Sanz C."/>
            <person name="Schackwitz W."/>
            <person name="Schmutz J."/>
            <person name="Shahriari M."/>
            <person name="Shelest E."/>
            <person name="Silva-Franco F."/>
            <person name="Soanes D."/>
            <person name="Syed K."/>
            <person name="Tagua V.G."/>
            <person name="Talbot N.J."/>
            <person name="Thon M."/>
            <person name="De vries R.P."/>
            <person name="Wiebenga A."/>
            <person name="Yadav J.S."/>
            <person name="Braun E.L."/>
            <person name="Baker S."/>
            <person name="Garre V."/>
            <person name="Horwitz B."/>
            <person name="Torres-Martinez S."/>
            <person name="Idnurm A."/>
            <person name="Herrera-Estrella A."/>
            <person name="Gabaldon T."/>
            <person name="Grigoriev I.V."/>
        </authorList>
    </citation>
    <scope>NUCLEOTIDE SEQUENCE [LARGE SCALE GENOMIC DNA]</scope>
    <source>
        <strain evidence="3">NRRL 1555(-)</strain>
    </source>
</reference>
<feature type="domain" description="Endonuclease/exonuclease/phosphatase" evidence="1">
    <location>
        <begin position="13"/>
        <end position="108"/>
    </location>
</feature>
<dbReference type="Proteomes" id="UP000077315">
    <property type="component" value="Unassembled WGS sequence"/>
</dbReference>
<keyword evidence="3" id="KW-1185">Reference proteome</keyword>
<evidence type="ECO:0000259" key="1">
    <source>
        <dbReference type="Pfam" id="PF14529"/>
    </source>
</evidence>
<dbReference type="Pfam" id="PF14529">
    <property type="entry name" value="Exo_endo_phos_2"/>
    <property type="match status" value="1"/>
</dbReference>
<evidence type="ECO:0000313" key="3">
    <source>
        <dbReference type="Proteomes" id="UP000077315"/>
    </source>
</evidence>
<gene>
    <name evidence="2" type="ORF">PHYBLDRAFT_153851</name>
</gene>
<dbReference type="OrthoDB" id="411871at2759"/>
<name>A0A162SZG3_PHYB8</name>
<dbReference type="GeneID" id="28994185"/>
<dbReference type="VEuPathDB" id="FungiDB:PHYBLDRAFT_153851"/>
<dbReference type="InterPro" id="IPR036691">
    <property type="entry name" value="Endo/exonu/phosph_ase_sf"/>
</dbReference>
<dbReference type="SUPFAM" id="SSF56219">
    <property type="entry name" value="DNase I-like"/>
    <property type="match status" value="1"/>
</dbReference>
<evidence type="ECO:0000313" key="2">
    <source>
        <dbReference type="EMBL" id="OAD65042.1"/>
    </source>
</evidence>
<dbReference type="Gene3D" id="3.60.10.10">
    <property type="entry name" value="Endonuclease/exonuclease/phosphatase"/>
    <property type="match status" value="1"/>
</dbReference>
<proteinExistence type="predicted"/>